<dbReference type="OrthoDB" id="9819541at2"/>
<feature type="region of interest" description="Disordered" evidence="1">
    <location>
        <begin position="429"/>
        <end position="450"/>
    </location>
</feature>
<dbReference type="RefSeq" id="WP_034839383.1">
    <property type="nucleotide sequence ID" value="NZ_JOKH01000004.1"/>
</dbReference>
<protein>
    <submittedName>
        <fullName evidence="2">Uncharacterized protein</fullName>
    </submittedName>
</protein>
<dbReference type="STRING" id="1137799.GZ78_20455"/>
<feature type="compositionally biased region" description="Basic residues" evidence="1">
    <location>
        <begin position="93"/>
        <end position="102"/>
    </location>
</feature>
<comment type="caution">
    <text evidence="2">The sequence shown here is derived from an EMBL/GenBank/DDBJ whole genome shotgun (WGS) entry which is preliminary data.</text>
</comment>
<feature type="compositionally biased region" description="Polar residues" evidence="1">
    <location>
        <begin position="62"/>
        <end position="91"/>
    </location>
</feature>
<evidence type="ECO:0000313" key="3">
    <source>
        <dbReference type="Proteomes" id="UP000028073"/>
    </source>
</evidence>
<feature type="region of interest" description="Disordered" evidence="1">
    <location>
        <begin position="1"/>
        <end position="108"/>
    </location>
</feature>
<dbReference type="Proteomes" id="UP000028073">
    <property type="component" value="Unassembled WGS sequence"/>
</dbReference>
<accession>A0A081NEX2</accession>
<feature type="compositionally biased region" description="Polar residues" evidence="1">
    <location>
        <begin position="42"/>
        <end position="55"/>
    </location>
</feature>
<sequence>MYGSQGYQPHHQGIHSTHQERSHQKPGGNRRRSKRKPGHYSPISNPQHPSRNTRVAQPGGYLQNQTKPSGGQYSQSPQRQVQHSYQMQSTRKPAAKGPHRKYQAPVQHEQLTKLLEGIDRDPLAVITGLSAVPPESMIPSHRSTKGQPHKIPETAPDTPWDQVKHPFYGEQLTLPEIEQLLKDQVEGKGKTFQQKVEDSVSKLTEYRQKHASVGEIKVNFKRPEGIKPQPEEKLREGTTYSLNELEGETRVVDWGAEPAKLGLISTLPRLLIAPLKELNNLGDAAPDEVKALLETKVRGIPLKHWGSYGELQEKCAAKFENFKKKAEPELKVNLERMLEDPQYYETEQRKFIAAVMDDIPQSFVDTQTDIEDFLEEFDADYVDNSTEFLLNKSYGMALSRQGWTLGNTLDQLIGLLEKANTLMADYNHDSGISSSAGTDSDSSSDIEGKA</sequence>
<keyword evidence="3" id="KW-1185">Reference proteome</keyword>
<evidence type="ECO:0000313" key="2">
    <source>
        <dbReference type="EMBL" id="KEQ16995.1"/>
    </source>
</evidence>
<feature type="compositionally biased region" description="Basic residues" evidence="1">
    <location>
        <begin position="28"/>
        <end position="38"/>
    </location>
</feature>
<evidence type="ECO:0000256" key="1">
    <source>
        <dbReference type="SAM" id="MobiDB-lite"/>
    </source>
</evidence>
<dbReference type="EMBL" id="JOKH01000004">
    <property type="protein sequence ID" value="KEQ16995.1"/>
    <property type="molecule type" value="Genomic_DNA"/>
</dbReference>
<name>A0A081NEX2_9GAMM</name>
<feature type="region of interest" description="Disordered" evidence="1">
    <location>
        <begin position="133"/>
        <end position="161"/>
    </location>
</feature>
<reference evidence="2 3" key="1">
    <citation type="submission" date="2014-06" db="EMBL/GenBank/DDBJ databases">
        <title>Whole Genome Sequences of Three Symbiotic Endozoicomonas Bacteria.</title>
        <authorList>
            <person name="Neave M.J."/>
            <person name="Apprill A."/>
            <person name="Voolstra C.R."/>
        </authorList>
    </citation>
    <scope>NUCLEOTIDE SEQUENCE [LARGE SCALE GENOMIC DNA]</scope>
    <source>
        <strain evidence="2 3">DSM 25634</strain>
    </source>
</reference>
<dbReference type="AlphaFoldDB" id="A0A081NEX2"/>
<gene>
    <name evidence="2" type="ORF">GZ78_20455</name>
</gene>
<organism evidence="2 3">
    <name type="scientific">Endozoicomonas numazuensis</name>
    <dbReference type="NCBI Taxonomy" id="1137799"/>
    <lineage>
        <taxon>Bacteria</taxon>
        <taxon>Pseudomonadati</taxon>
        <taxon>Pseudomonadota</taxon>
        <taxon>Gammaproteobacteria</taxon>
        <taxon>Oceanospirillales</taxon>
        <taxon>Endozoicomonadaceae</taxon>
        <taxon>Endozoicomonas</taxon>
    </lineage>
</organism>
<proteinExistence type="predicted"/>